<keyword evidence="1" id="KW-1133">Transmembrane helix</keyword>
<dbReference type="EMBL" id="JAENIG010000009">
    <property type="protein sequence ID" value="MBK1855989.1"/>
    <property type="molecule type" value="Genomic_DNA"/>
</dbReference>
<proteinExistence type="predicted"/>
<protein>
    <submittedName>
        <fullName evidence="2">Uncharacterized protein</fullName>
    </submittedName>
</protein>
<comment type="caution">
    <text evidence="2">The sequence shown here is derived from an EMBL/GenBank/DDBJ whole genome shotgun (WGS) entry which is preliminary data.</text>
</comment>
<evidence type="ECO:0000313" key="3">
    <source>
        <dbReference type="Proteomes" id="UP000634206"/>
    </source>
</evidence>
<keyword evidence="3" id="KW-1185">Reference proteome</keyword>
<feature type="transmembrane region" description="Helical" evidence="1">
    <location>
        <begin position="73"/>
        <end position="89"/>
    </location>
</feature>
<sequence>MKEANYAKDKNALIHIALSALIMAGMIYVGIKNGHLSVGRGIFYLAVPASCIWFPDAIATLKEDVISPRTIRIGGWCLMAIMLLFPVFLKSLTS</sequence>
<feature type="transmembrane region" description="Helical" evidence="1">
    <location>
        <begin position="12"/>
        <end position="31"/>
    </location>
</feature>
<gene>
    <name evidence="2" type="ORF">JIN83_13535</name>
</gene>
<keyword evidence="1" id="KW-0472">Membrane</keyword>
<dbReference type="Proteomes" id="UP000634206">
    <property type="component" value="Unassembled WGS sequence"/>
</dbReference>
<evidence type="ECO:0000256" key="1">
    <source>
        <dbReference type="SAM" id="Phobius"/>
    </source>
</evidence>
<feature type="transmembrane region" description="Helical" evidence="1">
    <location>
        <begin position="43"/>
        <end position="61"/>
    </location>
</feature>
<reference evidence="2" key="1">
    <citation type="submission" date="2021-01" db="EMBL/GenBank/DDBJ databases">
        <title>Modified the classification status of verrucomicrobia.</title>
        <authorList>
            <person name="Feng X."/>
        </authorList>
    </citation>
    <scope>NUCLEOTIDE SEQUENCE</scope>
    <source>
        <strain evidence="2">5K15</strain>
    </source>
</reference>
<accession>A0AAE2VEL7</accession>
<keyword evidence="1" id="KW-0812">Transmembrane</keyword>
<dbReference type="AlphaFoldDB" id="A0AAE2VEL7"/>
<organism evidence="2 3">
    <name type="scientific">Oceaniferula flava</name>
    <dbReference type="NCBI Taxonomy" id="2800421"/>
    <lineage>
        <taxon>Bacteria</taxon>
        <taxon>Pseudomonadati</taxon>
        <taxon>Verrucomicrobiota</taxon>
        <taxon>Verrucomicrobiia</taxon>
        <taxon>Verrucomicrobiales</taxon>
        <taxon>Verrucomicrobiaceae</taxon>
        <taxon>Oceaniferula</taxon>
    </lineage>
</organism>
<name>A0AAE2VEL7_9BACT</name>
<evidence type="ECO:0000313" key="2">
    <source>
        <dbReference type="EMBL" id="MBK1855989.1"/>
    </source>
</evidence>
<dbReference type="RefSeq" id="WP_309490601.1">
    <property type="nucleotide sequence ID" value="NZ_JAENIG010000009.1"/>
</dbReference>